<evidence type="ECO:0000313" key="1">
    <source>
        <dbReference type="EMBL" id="SVB71546.1"/>
    </source>
</evidence>
<accession>A0A382G8H1</accession>
<name>A0A382G8H1_9ZZZZ</name>
<proteinExistence type="predicted"/>
<dbReference type="AlphaFoldDB" id="A0A382G8H1"/>
<organism evidence="1">
    <name type="scientific">marine metagenome</name>
    <dbReference type="NCBI Taxonomy" id="408172"/>
    <lineage>
        <taxon>unclassified sequences</taxon>
        <taxon>metagenomes</taxon>
        <taxon>ecological metagenomes</taxon>
    </lineage>
</organism>
<reference evidence="1" key="1">
    <citation type="submission" date="2018-05" db="EMBL/GenBank/DDBJ databases">
        <authorList>
            <person name="Lanie J.A."/>
            <person name="Ng W.-L."/>
            <person name="Kazmierczak K.M."/>
            <person name="Andrzejewski T.M."/>
            <person name="Davidsen T.M."/>
            <person name="Wayne K.J."/>
            <person name="Tettelin H."/>
            <person name="Glass J.I."/>
            <person name="Rusch D."/>
            <person name="Podicherti R."/>
            <person name="Tsui H.-C.T."/>
            <person name="Winkler M.E."/>
        </authorList>
    </citation>
    <scope>NUCLEOTIDE SEQUENCE</scope>
</reference>
<protein>
    <submittedName>
        <fullName evidence="1">Uncharacterized protein</fullName>
    </submittedName>
</protein>
<sequence length="237" mass="24617">MRLHRFCVPRCSFGLPRFVVVWGLLAMASTQISAQTLRLEPVALSSVPTGATAANPYWQHLVIELNKNVSAGNVISINLPDSVQVADTDGDGSVEDEISIDGDSGLTTGYRSVSGSTPTRIQLVSTTGGVLGAIHVQFPITTPTNPTVVSAIYGPVSFTNGGETTIPAGTLTLSFISGHQLSLATYARILIDGVADTTTNAQGDAYPAQVANLFTGPLPDLVHDDLGILSSNALVAA</sequence>
<dbReference type="EMBL" id="UINC01054169">
    <property type="protein sequence ID" value="SVB71546.1"/>
    <property type="molecule type" value="Genomic_DNA"/>
</dbReference>
<feature type="non-terminal residue" evidence="1">
    <location>
        <position position="237"/>
    </location>
</feature>
<gene>
    <name evidence="1" type="ORF">METZ01_LOCUS224400</name>
</gene>